<comment type="caution">
    <text evidence="2">The sequence shown here is derived from an EMBL/GenBank/DDBJ whole genome shotgun (WGS) entry which is preliminary data.</text>
</comment>
<keyword evidence="1" id="KW-0472">Membrane</keyword>
<dbReference type="EMBL" id="PEYM01000119">
    <property type="protein sequence ID" value="PIS28732.1"/>
    <property type="molecule type" value="Genomic_DNA"/>
</dbReference>
<feature type="transmembrane region" description="Helical" evidence="1">
    <location>
        <begin position="42"/>
        <end position="65"/>
    </location>
</feature>
<keyword evidence="1" id="KW-0812">Transmembrane</keyword>
<evidence type="ECO:0000256" key="1">
    <source>
        <dbReference type="SAM" id="Phobius"/>
    </source>
</evidence>
<reference evidence="2 3" key="1">
    <citation type="submission" date="2017-09" db="EMBL/GenBank/DDBJ databases">
        <title>Depth-based differentiation of microbial function through sediment-hosted aquifers and enrichment of novel symbionts in the deep terrestrial subsurface.</title>
        <authorList>
            <person name="Probst A.J."/>
            <person name="Ladd B."/>
            <person name="Jarett J.K."/>
            <person name="Geller-Mcgrath D.E."/>
            <person name="Sieber C.M."/>
            <person name="Emerson J.B."/>
            <person name="Anantharaman K."/>
            <person name="Thomas B.C."/>
            <person name="Malmstrom R."/>
            <person name="Stieglmeier M."/>
            <person name="Klingl A."/>
            <person name="Woyke T."/>
            <person name="Ryan C.M."/>
            <person name="Banfield J.F."/>
        </authorList>
    </citation>
    <scope>NUCLEOTIDE SEQUENCE [LARGE SCALE GENOMIC DNA]</scope>
    <source>
        <strain evidence="2">CG08_land_8_20_14_0_20_45_16</strain>
    </source>
</reference>
<dbReference type="AlphaFoldDB" id="A0A2H0XUZ3"/>
<protein>
    <submittedName>
        <fullName evidence="2">Uncharacterized protein</fullName>
    </submittedName>
</protein>
<name>A0A2H0XUZ3_UNCSA</name>
<dbReference type="Proteomes" id="UP000231343">
    <property type="component" value="Unassembled WGS sequence"/>
</dbReference>
<proteinExistence type="predicted"/>
<keyword evidence="1" id="KW-1133">Transmembrane helix</keyword>
<evidence type="ECO:0000313" key="3">
    <source>
        <dbReference type="Proteomes" id="UP000231343"/>
    </source>
</evidence>
<gene>
    <name evidence="2" type="ORF">COT42_07120</name>
</gene>
<sequence length="110" mass="12418">MYGMIDGMIWMSLVSVVMVFGFAYVVYVLANKESGLVKTVGQVVAAIIALVALVMLFYGTIYGGMMGWGMSGYHRMEGNMMDKGQMMNNQMMNKKMQDQINNMMQQQMKK</sequence>
<organism evidence="2 3">
    <name type="scientific">Candidatus Saganbacteria bacterium CG08_land_8_20_14_0_20_45_16</name>
    <dbReference type="NCBI Taxonomy" id="2014293"/>
    <lineage>
        <taxon>Bacteria</taxon>
        <taxon>Bacillati</taxon>
        <taxon>Saganbacteria</taxon>
    </lineage>
</organism>
<accession>A0A2H0XUZ3</accession>
<evidence type="ECO:0000313" key="2">
    <source>
        <dbReference type="EMBL" id="PIS28732.1"/>
    </source>
</evidence>
<feature type="transmembrane region" description="Helical" evidence="1">
    <location>
        <begin position="7"/>
        <end position="30"/>
    </location>
</feature>